<gene>
    <name evidence="3" type="ORF">PTTW11_00667</name>
</gene>
<dbReference type="InterPro" id="IPR058348">
    <property type="entry name" value="DUF8035"/>
</dbReference>
<feature type="compositionally biased region" description="Basic and acidic residues" evidence="1">
    <location>
        <begin position="769"/>
        <end position="793"/>
    </location>
</feature>
<feature type="compositionally biased region" description="Basic and acidic residues" evidence="1">
    <location>
        <begin position="258"/>
        <end position="268"/>
    </location>
</feature>
<feature type="region of interest" description="Disordered" evidence="1">
    <location>
        <begin position="1"/>
        <end position="38"/>
    </location>
</feature>
<feature type="compositionally biased region" description="Basic and acidic residues" evidence="1">
    <location>
        <begin position="346"/>
        <end position="355"/>
    </location>
</feature>
<evidence type="ECO:0000313" key="4">
    <source>
        <dbReference type="Proteomes" id="UP000472372"/>
    </source>
</evidence>
<dbReference type="PANTHER" id="PTHR42081">
    <property type="entry name" value="ZINC FINGER PROTEIN DHHC DOMAIN CONTAINING PROTEIN"/>
    <property type="match status" value="1"/>
</dbReference>
<feature type="region of interest" description="Disordered" evidence="1">
    <location>
        <begin position="844"/>
        <end position="914"/>
    </location>
</feature>
<organism evidence="3 4">
    <name type="scientific">Pyrenophora teres f. teres</name>
    <dbReference type="NCBI Taxonomy" id="97479"/>
    <lineage>
        <taxon>Eukaryota</taxon>
        <taxon>Fungi</taxon>
        <taxon>Dikarya</taxon>
        <taxon>Ascomycota</taxon>
        <taxon>Pezizomycotina</taxon>
        <taxon>Dothideomycetes</taxon>
        <taxon>Pleosporomycetidae</taxon>
        <taxon>Pleosporales</taxon>
        <taxon>Pleosporineae</taxon>
        <taxon>Pleosporaceae</taxon>
        <taxon>Pyrenophora</taxon>
    </lineage>
</organism>
<protein>
    <recommendedName>
        <fullName evidence="2">DUF8035 domain-containing protein</fullName>
    </recommendedName>
</protein>
<feature type="region of interest" description="Disordered" evidence="1">
    <location>
        <begin position="102"/>
        <end position="210"/>
    </location>
</feature>
<dbReference type="PANTHER" id="PTHR42081:SF1">
    <property type="entry name" value="ZINC FINGER PROTEIN DHHC DOMAIN CONTAINING PROTEIN"/>
    <property type="match status" value="1"/>
</dbReference>
<evidence type="ECO:0000259" key="2">
    <source>
        <dbReference type="Pfam" id="PF26118"/>
    </source>
</evidence>
<feature type="compositionally biased region" description="Basic and acidic residues" evidence="1">
    <location>
        <begin position="695"/>
        <end position="708"/>
    </location>
</feature>
<feature type="region of interest" description="Disordered" evidence="1">
    <location>
        <begin position="444"/>
        <end position="509"/>
    </location>
</feature>
<proteinExistence type="predicted"/>
<feature type="compositionally biased region" description="Basic and acidic residues" evidence="1">
    <location>
        <begin position="601"/>
        <end position="620"/>
    </location>
</feature>
<dbReference type="AlphaFoldDB" id="A0A6S6VCJ6"/>
<name>A0A6S6VCJ6_9PLEO</name>
<feature type="compositionally biased region" description="Polar residues" evidence="1">
    <location>
        <begin position="155"/>
        <end position="172"/>
    </location>
</feature>
<feature type="compositionally biased region" description="Basic and acidic residues" evidence="1">
    <location>
        <begin position="631"/>
        <end position="688"/>
    </location>
</feature>
<reference evidence="3" key="1">
    <citation type="submission" date="2021-02" db="EMBL/GenBank/DDBJ databases">
        <authorList>
            <person name="Syme A R."/>
            <person name="Syme A R."/>
            <person name="Moolhuijzen P."/>
        </authorList>
    </citation>
    <scope>NUCLEOTIDE SEQUENCE</scope>
    <source>
        <strain evidence="3">W1-1</strain>
    </source>
</reference>
<feature type="domain" description="DUF8035" evidence="2">
    <location>
        <begin position="801"/>
        <end position="853"/>
    </location>
</feature>
<feature type="compositionally biased region" description="Basic and acidic residues" evidence="1">
    <location>
        <begin position="526"/>
        <end position="571"/>
    </location>
</feature>
<accession>A0A6S6VCJ6</accession>
<feature type="region of interest" description="Disordered" evidence="1">
    <location>
        <begin position="240"/>
        <end position="394"/>
    </location>
</feature>
<feature type="compositionally biased region" description="Low complexity" evidence="1">
    <location>
        <begin position="367"/>
        <end position="379"/>
    </location>
</feature>
<feature type="compositionally biased region" description="Basic and acidic residues" evidence="1">
    <location>
        <begin position="382"/>
        <end position="394"/>
    </location>
</feature>
<feature type="compositionally biased region" description="Low complexity" evidence="1">
    <location>
        <begin position="709"/>
        <end position="718"/>
    </location>
</feature>
<dbReference type="Proteomes" id="UP000472372">
    <property type="component" value="Chromosome 1"/>
</dbReference>
<evidence type="ECO:0000313" key="3">
    <source>
        <dbReference type="EMBL" id="CAE6998177.1"/>
    </source>
</evidence>
<dbReference type="EMBL" id="HG992977">
    <property type="protein sequence ID" value="CAE6998177.1"/>
    <property type="molecule type" value="Genomic_DNA"/>
</dbReference>
<dbReference type="Pfam" id="PF26118">
    <property type="entry name" value="DUF8035"/>
    <property type="match status" value="1"/>
</dbReference>
<evidence type="ECO:0000256" key="1">
    <source>
        <dbReference type="SAM" id="MobiDB-lite"/>
    </source>
</evidence>
<feature type="compositionally biased region" description="Pro residues" evidence="1">
    <location>
        <begin position="576"/>
        <end position="587"/>
    </location>
</feature>
<feature type="region of interest" description="Disordered" evidence="1">
    <location>
        <begin position="523"/>
        <end position="793"/>
    </location>
</feature>
<feature type="region of interest" description="Disordered" evidence="1">
    <location>
        <begin position="65"/>
        <end position="86"/>
    </location>
</feature>
<sequence>MLGSVLIPPKPAGLRRNTTYSPTAAPPLPPRPNSFSTTPAAKTAVLQKTQAVQVKTVTLSGAAMDSRYTRPSSPRARYANPARSSTGTFADPYYDASYYGRPSSPRSSLNHLGTTAHHSPSSSYYMPTTAASSRAASSLKYDSSYTTARPRRNTGETTRPNVSTSALPQTSLPHRAAPYSPHTHTHTHAHAERPRSPLAPTYGKRDDTYVTPNISRTHKKVYSVDDASHLTKLVAEVDPARHREHADRGYTLTSGGRTYHDTKPKPRISDVSNEGYSYTDPASMYRDTEPAWRRPRAGSLERSSRPSSMIADRQARTSTREPGPPPSTRGFDKINGVPRSHGRSSSIERARDVPKYDLYSSDPGLGRSSSTRTQTQAATVHQEPRRDTYRDEYTRRDRDVENKRHSTAFEDRDVTTRGFGIAPGLGASTLAHDHHALDRQPLYPAAEPARVRPQEPSSQYYQPERAEVRMADPRPTRERDVVPPQDYDRRTRERENGRHESNGFLPTAAGAATGVAATLAAANYIKNRDKERNSDRDSSAERERERRKAQDERDRQDRPDERRERKPEGRRNSLAPAPPPPVAPPVAPAAIAAPDYPPILEPERKHRDRRYEEEERERSSRKPPPSSEGSGDERPRHYVDRDAERRRDAAPKEAALDPDEEYRRRIQQEAERASRSTRDRESDSEREKDRRRRKDERSRSRGPEERSRASPPRDAPSSRYDERSSSVHDGGMVQEPESLDRSTESAGKSVQIVEPPKEPVAPVKGILRKPTEKFPEDPEPIREGVAPHKDALKGKDIPVGARWTRIDRRLVNPEALEQAKERFEERMDCVIVLRVLTKEEIQKLADRTKKIRESREEDYEHERRDRGDREKRSHRSRDERDDEDRDRRRRYDNESDYDDRERDRPKKLEIEAGR</sequence>
<feature type="compositionally biased region" description="Polar residues" evidence="1">
    <location>
        <begin position="109"/>
        <end position="126"/>
    </location>
</feature>
<feature type="compositionally biased region" description="Basic and acidic residues" evidence="1">
    <location>
        <begin position="464"/>
        <end position="501"/>
    </location>
</feature>